<keyword evidence="2" id="KW-1185">Reference proteome</keyword>
<dbReference type="EMBL" id="MG962366">
    <property type="protein sequence ID" value="AVO25002.1"/>
    <property type="molecule type" value="Genomic_DNA"/>
</dbReference>
<evidence type="ECO:0000313" key="2">
    <source>
        <dbReference type="Proteomes" id="UP000241290"/>
    </source>
</evidence>
<protein>
    <submittedName>
        <fullName evidence="1">Uncharacterized protein</fullName>
    </submittedName>
</protein>
<dbReference type="GeneID" id="64766316"/>
<sequence length="257" mass="28264">MLTMTNAAVALTDLQNYLAEGDYTKALGTILRQADAAVAEKAVGKNKEQRKAALAKAVRNYDVETLAPLQELMQNYIDKMARIELDEPRELTVQERRDLMTEHEAMKPIAELLDARRDAMKEISFASIDAALAAEGVEDPASTSGKLVVAELGKKFCKEGAGYKDPSLDHKKLLKLLGEDAKKVVSVEHVPATTVTTFSEEKLMKLAQEKPEVMALIRESLIPGAPKSPRFQVRPLTADDLAELEGDDNVLDLSEFI</sequence>
<gene>
    <name evidence="1" type="primary">63</name>
    <name evidence="1" type="ORF">SEA_FINCH_63</name>
</gene>
<organism evidence="1 2">
    <name type="scientific">Rhodococcus phage Finch</name>
    <dbReference type="NCBI Taxonomy" id="2094144"/>
    <lineage>
        <taxon>Viruses</taxon>
        <taxon>Duplodnaviria</taxon>
        <taxon>Heunggongvirae</taxon>
        <taxon>Uroviricota</taxon>
        <taxon>Caudoviricetes</taxon>
        <taxon>Finchvirus</taxon>
        <taxon>Finchvirus finch</taxon>
    </lineage>
</organism>
<proteinExistence type="predicted"/>
<dbReference type="Pfam" id="PF23890">
    <property type="entry name" value="DUF7242"/>
    <property type="match status" value="1"/>
</dbReference>
<dbReference type="Proteomes" id="UP000241290">
    <property type="component" value="Genome"/>
</dbReference>
<accession>A0A2P1JXG0</accession>
<reference evidence="2" key="1">
    <citation type="submission" date="2018-02" db="EMBL/GenBank/DDBJ databases">
        <authorList>
            <person name="Cohen D.B."/>
            <person name="Kent A.D."/>
        </authorList>
    </citation>
    <scope>NUCLEOTIDE SEQUENCE [LARGE SCALE GENOMIC DNA]</scope>
</reference>
<dbReference type="RefSeq" id="YP_010059085.1">
    <property type="nucleotide sequence ID" value="NC_054724.1"/>
</dbReference>
<dbReference type="KEGG" id="vg:64766316"/>
<dbReference type="InterPro" id="IPR055666">
    <property type="entry name" value="DUF7242"/>
</dbReference>
<evidence type="ECO:0000313" key="1">
    <source>
        <dbReference type="EMBL" id="AVO25002.1"/>
    </source>
</evidence>
<name>A0A2P1JXG0_9CAUD</name>